<keyword evidence="2" id="KW-1185">Reference proteome</keyword>
<evidence type="ECO:0008006" key="3">
    <source>
        <dbReference type="Google" id="ProtNLM"/>
    </source>
</evidence>
<dbReference type="Pfam" id="PF11164">
    <property type="entry name" value="DUF2948"/>
    <property type="match status" value="1"/>
</dbReference>
<dbReference type="Proteomes" id="UP000244898">
    <property type="component" value="Unassembled WGS sequence"/>
</dbReference>
<reference evidence="2" key="1">
    <citation type="submission" date="2018-03" db="EMBL/GenBank/DDBJ databases">
        <authorList>
            <person name="Rodrigo-Torres L."/>
            <person name="Arahal R. D."/>
            <person name="Lucena T."/>
        </authorList>
    </citation>
    <scope>NUCLEOTIDE SEQUENCE [LARGE SCALE GENOMIC DNA]</scope>
    <source>
        <strain evidence="2">CECT 7615</strain>
    </source>
</reference>
<evidence type="ECO:0000313" key="1">
    <source>
        <dbReference type="EMBL" id="SPJ28116.1"/>
    </source>
</evidence>
<proteinExistence type="predicted"/>
<accession>A0A2R8C6Y0</accession>
<dbReference type="InterPro" id="IPR021335">
    <property type="entry name" value="DUF2948"/>
</dbReference>
<protein>
    <recommendedName>
        <fullName evidence="3">DUF2948 domain-containing protein</fullName>
    </recommendedName>
</protein>
<dbReference type="EMBL" id="ONZG01000003">
    <property type="protein sequence ID" value="SPJ28116.1"/>
    <property type="molecule type" value="Genomic_DNA"/>
</dbReference>
<dbReference type="AlphaFoldDB" id="A0A2R8C6Y0"/>
<organism evidence="1 2">
    <name type="scientific">Falsiruegeria mediterranea M17</name>
    <dbReference type="NCBI Taxonomy" id="1200281"/>
    <lineage>
        <taxon>Bacteria</taxon>
        <taxon>Pseudomonadati</taxon>
        <taxon>Pseudomonadota</taxon>
        <taxon>Alphaproteobacteria</taxon>
        <taxon>Rhodobacterales</taxon>
        <taxon>Roseobacteraceae</taxon>
        <taxon>Falsiruegeria</taxon>
    </lineage>
</organism>
<gene>
    <name evidence="1" type="ORF">TRM7615_01613</name>
</gene>
<dbReference type="OrthoDB" id="9806367at2"/>
<evidence type="ECO:0000313" key="2">
    <source>
        <dbReference type="Proteomes" id="UP000244898"/>
    </source>
</evidence>
<dbReference type="RefSeq" id="WP_108786366.1">
    <property type="nucleotide sequence ID" value="NZ_ONZG01000003.1"/>
</dbReference>
<name>A0A2R8C6Y0_9RHOB</name>
<sequence>MVDATFEDGREAPLNLGALDDEDLKVISTLSQDAVFPITEMSWRASERRFALLINRFRWEDEDAARKRGRAFERVQSVLVVDNVLKVASQGIDRSDKDMVLSLLSVEFEAGEDGTGHVLLTLAGDGAIRLQVEALDVSLKDVTRPYVAPSKHVPSHSD</sequence>